<dbReference type="EMBL" id="LXQA011426359">
    <property type="protein sequence ID" value="MCI96864.1"/>
    <property type="molecule type" value="Genomic_DNA"/>
</dbReference>
<reference evidence="1 2" key="1">
    <citation type="journal article" date="2018" name="Front. Plant Sci.">
        <title>Red Clover (Trifolium pratense) and Zigzag Clover (T. medium) - A Picture of Genomic Similarities and Differences.</title>
        <authorList>
            <person name="Dluhosova J."/>
            <person name="Istvanek J."/>
            <person name="Nedelnik J."/>
            <person name="Repkova J."/>
        </authorList>
    </citation>
    <scope>NUCLEOTIDE SEQUENCE [LARGE SCALE GENOMIC DNA]</scope>
    <source>
        <strain evidence="2">cv. 10/8</strain>
        <tissue evidence="1">Leaf</tissue>
    </source>
</reference>
<evidence type="ECO:0000313" key="1">
    <source>
        <dbReference type="EMBL" id="MCI96864.1"/>
    </source>
</evidence>
<comment type="caution">
    <text evidence="1">The sequence shown here is derived from an EMBL/GenBank/DDBJ whole genome shotgun (WGS) entry which is preliminary data.</text>
</comment>
<dbReference type="AlphaFoldDB" id="A0A392W8A1"/>
<protein>
    <submittedName>
        <fullName evidence="1">Uncharacterized protein</fullName>
    </submittedName>
</protein>
<sequence length="29" mass="3143">ADMHCEQSSLYRGQTATAICLKTGSARKD</sequence>
<keyword evidence="2" id="KW-1185">Reference proteome</keyword>
<evidence type="ECO:0000313" key="2">
    <source>
        <dbReference type="Proteomes" id="UP000265520"/>
    </source>
</evidence>
<accession>A0A392W8A1</accession>
<name>A0A392W8A1_9FABA</name>
<dbReference type="Proteomes" id="UP000265520">
    <property type="component" value="Unassembled WGS sequence"/>
</dbReference>
<organism evidence="1 2">
    <name type="scientific">Trifolium medium</name>
    <dbReference type="NCBI Taxonomy" id="97028"/>
    <lineage>
        <taxon>Eukaryota</taxon>
        <taxon>Viridiplantae</taxon>
        <taxon>Streptophyta</taxon>
        <taxon>Embryophyta</taxon>
        <taxon>Tracheophyta</taxon>
        <taxon>Spermatophyta</taxon>
        <taxon>Magnoliopsida</taxon>
        <taxon>eudicotyledons</taxon>
        <taxon>Gunneridae</taxon>
        <taxon>Pentapetalae</taxon>
        <taxon>rosids</taxon>
        <taxon>fabids</taxon>
        <taxon>Fabales</taxon>
        <taxon>Fabaceae</taxon>
        <taxon>Papilionoideae</taxon>
        <taxon>50 kb inversion clade</taxon>
        <taxon>NPAAA clade</taxon>
        <taxon>Hologalegina</taxon>
        <taxon>IRL clade</taxon>
        <taxon>Trifolieae</taxon>
        <taxon>Trifolium</taxon>
    </lineage>
</organism>
<feature type="non-terminal residue" evidence="1">
    <location>
        <position position="1"/>
    </location>
</feature>
<proteinExistence type="predicted"/>